<reference evidence="2 3" key="1">
    <citation type="journal article" date="2018" name="Int. J. Syst. Evol. Microbiol.">
        <title>Adhaeribacter swui sp. nov., isolated from wet mud.</title>
        <authorList>
            <person name="Kim D.U."/>
            <person name="Kim K.W."/>
            <person name="Kang M.S."/>
            <person name="Kim J.Y."/>
            <person name="Jang J.H."/>
            <person name="Kim M.K."/>
        </authorList>
    </citation>
    <scope>NUCLEOTIDE SEQUENCE [LARGE SCALE GENOMIC DNA]</scope>
    <source>
        <strain evidence="2 3">KCTC 52873</strain>
        <plasmid evidence="2">unnamed1</plasmid>
    </source>
</reference>
<dbReference type="KEGG" id="aswu:HUW51_00280"/>
<evidence type="ECO:0000313" key="2">
    <source>
        <dbReference type="EMBL" id="QNF31228.1"/>
    </source>
</evidence>
<dbReference type="SUPFAM" id="SSF56925">
    <property type="entry name" value="OMPA-like"/>
    <property type="match status" value="1"/>
</dbReference>
<dbReference type="Pfam" id="PF13568">
    <property type="entry name" value="OMP_b-brl_2"/>
    <property type="match status" value="1"/>
</dbReference>
<keyword evidence="3" id="KW-1185">Reference proteome</keyword>
<protein>
    <submittedName>
        <fullName evidence="2">PorT family protein</fullName>
    </submittedName>
</protein>
<dbReference type="Gene3D" id="2.40.160.20">
    <property type="match status" value="1"/>
</dbReference>
<name>A0A7G7G244_9BACT</name>
<geneLocation type="plasmid" evidence="2 3">
    <name>unnamed1</name>
</geneLocation>
<dbReference type="InterPro" id="IPR025665">
    <property type="entry name" value="Beta-barrel_OMP_2"/>
</dbReference>
<organism evidence="2 3">
    <name type="scientific">Adhaeribacter swui</name>
    <dbReference type="NCBI Taxonomy" id="2086471"/>
    <lineage>
        <taxon>Bacteria</taxon>
        <taxon>Pseudomonadati</taxon>
        <taxon>Bacteroidota</taxon>
        <taxon>Cytophagia</taxon>
        <taxon>Cytophagales</taxon>
        <taxon>Hymenobacteraceae</taxon>
        <taxon>Adhaeribacter</taxon>
    </lineage>
</organism>
<sequence>MAQENKYCSILYRSKMFHVRRKTLLYLMKKCCLLVGFLLGNIAWSYGQTSFGIKGGVNLTNVDFQKSRGADYQTKVRFNVGALWQKEFNAKLFGRAELLYSLKGTTIALDNAFFRGKGIDEYHYLNLPLLAGYHLTPKFSFVLGPELGYLVYGRENFGDNPKNITAACNKFDLAVAAGISYKIKPSLDLEARYSYGFNNILSYTDYDANGQVVAQVNDGQNRVLQVGVVYYFSKK</sequence>
<gene>
    <name evidence="2" type="ORF">HUW51_00280</name>
</gene>
<keyword evidence="2" id="KW-0614">Plasmid</keyword>
<dbReference type="AlphaFoldDB" id="A0A7G7G244"/>
<accession>A0A7G7G244</accession>
<dbReference type="EMBL" id="CP055154">
    <property type="protein sequence ID" value="QNF31228.1"/>
    <property type="molecule type" value="Genomic_DNA"/>
</dbReference>
<dbReference type="Proteomes" id="UP000515237">
    <property type="component" value="Plasmid unnamed1"/>
</dbReference>
<dbReference type="InterPro" id="IPR011250">
    <property type="entry name" value="OMP/PagP_B-barrel"/>
</dbReference>
<feature type="domain" description="Outer membrane protein beta-barrel" evidence="1">
    <location>
        <begin position="50"/>
        <end position="201"/>
    </location>
</feature>
<proteinExistence type="predicted"/>
<evidence type="ECO:0000313" key="3">
    <source>
        <dbReference type="Proteomes" id="UP000515237"/>
    </source>
</evidence>
<evidence type="ECO:0000259" key="1">
    <source>
        <dbReference type="Pfam" id="PF13568"/>
    </source>
</evidence>